<protein>
    <submittedName>
        <fullName evidence="1">Uncharacterized protein</fullName>
    </submittedName>
</protein>
<dbReference type="Gene3D" id="3.40.50.2000">
    <property type="entry name" value="Glycogen Phosphorylase B"/>
    <property type="match status" value="1"/>
</dbReference>
<feature type="non-terminal residue" evidence="1">
    <location>
        <position position="1"/>
    </location>
</feature>
<proteinExistence type="predicted"/>
<sequence length="41" mass="5021">QLLADKDLRERLGYTGREMVEQQYTKEIIAENTLRLYRRFC</sequence>
<dbReference type="EMBL" id="BARV01038131">
    <property type="protein sequence ID" value="GAI57407.1"/>
    <property type="molecule type" value="Genomic_DNA"/>
</dbReference>
<reference evidence="1" key="1">
    <citation type="journal article" date="2014" name="Front. Microbiol.">
        <title>High frequency of phylogenetically diverse reductive dehalogenase-homologous genes in deep subseafloor sedimentary metagenomes.</title>
        <authorList>
            <person name="Kawai M."/>
            <person name="Futagami T."/>
            <person name="Toyoda A."/>
            <person name="Takaki Y."/>
            <person name="Nishi S."/>
            <person name="Hori S."/>
            <person name="Arai W."/>
            <person name="Tsubouchi T."/>
            <person name="Morono Y."/>
            <person name="Uchiyama I."/>
            <person name="Ito T."/>
            <person name="Fujiyama A."/>
            <person name="Inagaki F."/>
            <person name="Takami H."/>
        </authorList>
    </citation>
    <scope>NUCLEOTIDE SEQUENCE</scope>
    <source>
        <strain evidence="1">Expedition CK06-06</strain>
    </source>
</reference>
<organism evidence="1">
    <name type="scientific">marine sediment metagenome</name>
    <dbReference type="NCBI Taxonomy" id="412755"/>
    <lineage>
        <taxon>unclassified sequences</taxon>
        <taxon>metagenomes</taxon>
        <taxon>ecological metagenomes</taxon>
    </lineage>
</organism>
<dbReference type="AlphaFoldDB" id="X1PMA3"/>
<name>X1PMA3_9ZZZZ</name>
<accession>X1PMA3</accession>
<comment type="caution">
    <text evidence="1">The sequence shown here is derived from an EMBL/GenBank/DDBJ whole genome shotgun (WGS) entry which is preliminary data.</text>
</comment>
<dbReference type="SUPFAM" id="SSF53756">
    <property type="entry name" value="UDP-Glycosyltransferase/glycogen phosphorylase"/>
    <property type="match status" value="1"/>
</dbReference>
<evidence type="ECO:0000313" key="1">
    <source>
        <dbReference type="EMBL" id="GAI57407.1"/>
    </source>
</evidence>
<gene>
    <name evidence="1" type="ORF">S06H3_58829</name>
</gene>